<dbReference type="InterPro" id="IPR003598">
    <property type="entry name" value="Ig_sub2"/>
</dbReference>
<evidence type="ECO:0000256" key="4">
    <source>
        <dbReference type="ARBA" id="ARBA00023136"/>
    </source>
</evidence>
<dbReference type="InterPro" id="IPR003599">
    <property type="entry name" value="Ig_sub"/>
</dbReference>
<dbReference type="SUPFAM" id="SSF48726">
    <property type="entry name" value="Immunoglobulin"/>
    <property type="match status" value="4"/>
</dbReference>
<evidence type="ECO:0000313" key="9">
    <source>
        <dbReference type="Proteomes" id="UP000285301"/>
    </source>
</evidence>
<dbReference type="PANTHER" id="PTHR23278">
    <property type="entry name" value="SIDESTEP PROTEIN"/>
    <property type="match status" value="1"/>
</dbReference>
<dbReference type="Proteomes" id="UP000285301">
    <property type="component" value="Unassembled WGS sequence"/>
</dbReference>
<dbReference type="AlphaFoldDB" id="A0A443RHD3"/>
<evidence type="ECO:0000313" key="8">
    <source>
        <dbReference type="EMBL" id="RWS14681.1"/>
    </source>
</evidence>
<keyword evidence="5" id="KW-1015">Disulfide bond</keyword>
<keyword evidence="4 6" id="KW-0472">Membrane</keyword>
<feature type="domain" description="Ig-like" evidence="7">
    <location>
        <begin position="254"/>
        <end position="348"/>
    </location>
</feature>
<accession>A0A443RHD3</accession>
<dbReference type="GO" id="GO:0016020">
    <property type="term" value="C:membrane"/>
    <property type="evidence" value="ECO:0007669"/>
    <property type="project" value="UniProtKB-SubCell"/>
</dbReference>
<evidence type="ECO:0000256" key="2">
    <source>
        <dbReference type="ARBA" id="ARBA00022692"/>
    </source>
</evidence>
<name>A0A443RHD3_9ACAR</name>
<evidence type="ECO:0000256" key="5">
    <source>
        <dbReference type="ARBA" id="ARBA00023157"/>
    </source>
</evidence>
<dbReference type="OrthoDB" id="6515144at2759"/>
<dbReference type="EMBL" id="NCKU01000647">
    <property type="protein sequence ID" value="RWS14681.1"/>
    <property type="molecule type" value="Genomic_DNA"/>
</dbReference>
<comment type="subcellular location">
    <subcellularLocation>
        <location evidence="1">Membrane</location>
        <topology evidence="1">Single-pass membrane protein</topology>
    </subcellularLocation>
</comment>
<dbReference type="STRING" id="1965070.A0A443RHD3"/>
<dbReference type="InterPro" id="IPR013106">
    <property type="entry name" value="Ig_V-set"/>
</dbReference>
<gene>
    <name evidence="8" type="ORF">B4U79_02624</name>
</gene>
<evidence type="ECO:0000256" key="1">
    <source>
        <dbReference type="ARBA" id="ARBA00004167"/>
    </source>
</evidence>
<feature type="domain" description="Ig-like" evidence="7">
    <location>
        <begin position="147"/>
        <end position="247"/>
    </location>
</feature>
<proteinExistence type="predicted"/>
<dbReference type="PANTHER" id="PTHR23278:SF19">
    <property type="entry name" value="OBSCURIN"/>
    <property type="match status" value="1"/>
</dbReference>
<keyword evidence="3 6" id="KW-1133">Transmembrane helix</keyword>
<dbReference type="Gene3D" id="2.60.40.10">
    <property type="entry name" value="Immunoglobulins"/>
    <property type="match status" value="4"/>
</dbReference>
<dbReference type="PROSITE" id="PS50835">
    <property type="entry name" value="IG_LIKE"/>
    <property type="match status" value="4"/>
</dbReference>
<dbReference type="Pfam" id="PF07686">
    <property type="entry name" value="V-set"/>
    <property type="match status" value="1"/>
</dbReference>
<dbReference type="InterPro" id="IPR036179">
    <property type="entry name" value="Ig-like_dom_sf"/>
</dbReference>
<feature type="domain" description="Ig-like" evidence="7">
    <location>
        <begin position="17"/>
        <end position="139"/>
    </location>
</feature>
<reference evidence="8 9" key="1">
    <citation type="journal article" date="2018" name="Gigascience">
        <title>Genomes of trombidid mites reveal novel predicted allergens and laterally-transferred genes associated with secondary metabolism.</title>
        <authorList>
            <person name="Dong X."/>
            <person name="Chaisiri K."/>
            <person name="Xia D."/>
            <person name="Armstrong S.D."/>
            <person name="Fang Y."/>
            <person name="Donnelly M.J."/>
            <person name="Kadowaki T."/>
            <person name="McGarry J.W."/>
            <person name="Darby A.C."/>
            <person name="Makepeace B.L."/>
        </authorList>
    </citation>
    <scope>NUCLEOTIDE SEQUENCE [LARGE SCALE GENOMIC DNA]</scope>
    <source>
        <strain evidence="8">UoL-WK</strain>
    </source>
</reference>
<comment type="caution">
    <text evidence="8">The sequence shown here is derived from an EMBL/GenBank/DDBJ whole genome shotgun (WGS) entry which is preliminary data.</text>
</comment>
<protein>
    <submittedName>
        <fullName evidence="8">Nephrin-like protein</fullName>
    </submittedName>
</protein>
<feature type="domain" description="Ig-like" evidence="7">
    <location>
        <begin position="353"/>
        <end position="441"/>
    </location>
</feature>
<evidence type="ECO:0000256" key="3">
    <source>
        <dbReference type="ARBA" id="ARBA00022989"/>
    </source>
</evidence>
<evidence type="ECO:0000259" key="7">
    <source>
        <dbReference type="PROSITE" id="PS50835"/>
    </source>
</evidence>
<dbReference type="Pfam" id="PF08205">
    <property type="entry name" value="C2-set_2"/>
    <property type="match status" value="1"/>
</dbReference>
<organism evidence="8 9">
    <name type="scientific">Dinothrombium tinctorium</name>
    <dbReference type="NCBI Taxonomy" id="1965070"/>
    <lineage>
        <taxon>Eukaryota</taxon>
        <taxon>Metazoa</taxon>
        <taxon>Ecdysozoa</taxon>
        <taxon>Arthropoda</taxon>
        <taxon>Chelicerata</taxon>
        <taxon>Arachnida</taxon>
        <taxon>Acari</taxon>
        <taxon>Acariformes</taxon>
        <taxon>Trombidiformes</taxon>
        <taxon>Prostigmata</taxon>
        <taxon>Anystina</taxon>
        <taxon>Parasitengona</taxon>
        <taxon>Trombidioidea</taxon>
        <taxon>Trombidiidae</taxon>
        <taxon>Dinothrombium</taxon>
    </lineage>
</organism>
<evidence type="ECO:0000256" key="6">
    <source>
        <dbReference type="SAM" id="Phobius"/>
    </source>
</evidence>
<dbReference type="InterPro" id="IPR007110">
    <property type="entry name" value="Ig-like_dom"/>
</dbReference>
<dbReference type="Pfam" id="PF13927">
    <property type="entry name" value="Ig_3"/>
    <property type="match status" value="1"/>
</dbReference>
<keyword evidence="9" id="KW-1185">Reference proteome</keyword>
<sequence>MTNDSEFCVEWKSKSFPPIDCYAALKIMNKVYPELKTIVGSSVQLPCNVTTAPDDTIQLILWYKGSSGTGPPFYTIDARESPSFQKSKHFLLDSYKDRVSFNISVQTAVLVIDSVREEDSSEYSCRVDYKWSRTSISVTRLFVVVPPKDVIVIDNATGTRLHTIAGPYKEGTDLRLKCIAIGGKPLPTLIWFFDNQMIDDSYIVDNKTGNVENELLLKHLKRDFLDSVLSCKADNYHSLPPISASLRLEIYLKPSSVTITSKNEPLRIGRKIEMICVSKGSKPSANITWLLDRFILKEFRTTHSTDGMVSTSTLTYNPSPAHNGSTLYCLAENPRLFNSSIFDSRVLNIYFRPKLNLTLANDASFVVNGSETQLLCSVIANPEVTEIHWLFNGKLITNNSIKGVIINKDRLVINVTEKHHGSSFECIAMNSEGKARSNHLHLDVYSIPQPPKDCEIDGNRSANVFRVRCVPVYANVGKSQKFYLELYDSKRSVLLSTLEESNLPHFTLTESDLKIQNETYIFVIYSKNENGKSAEIVLSTESEKMMRRKADIKDFNLLNLPIIGIVAVTIIAIVAIVAVSKSLKCFLNYLQRNDANLREKEDSQKLANNKTPDVIPLSVDSL</sequence>
<dbReference type="SMART" id="SM00408">
    <property type="entry name" value="IGc2"/>
    <property type="match status" value="3"/>
</dbReference>
<feature type="transmembrane region" description="Helical" evidence="6">
    <location>
        <begin position="557"/>
        <end position="579"/>
    </location>
</feature>
<dbReference type="InterPro" id="IPR013783">
    <property type="entry name" value="Ig-like_fold"/>
</dbReference>
<dbReference type="SMART" id="SM00409">
    <property type="entry name" value="IG"/>
    <property type="match status" value="3"/>
</dbReference>
<dbReference type="InterPro" id="IPR013162">
    <property type="entry name" value="CD80_C2-set"/>
</dbReference>
<keyword evidence="2 6" id="KW-0812">Transmembrane</keyword>
<feature type="non-terminal residue" evidence="8">
    <location>
        <position position="622"/>
    </location>
</feature>